<gene>
    <name evidence="10" type="ORF">H8S44_15450</name>
</gene>
<comment type="caution">
    <text evidence="10">The sequence shown here is derived from an EMBL/GenBank/DDBJ whole genome shotgun (WGS) entry which is preliminary data.</text>
</comment>
<dbReference type="Pfam" id="PF12821">
    <property type="entry name" value="ThrE_2"/>
    <property type="match status" value="1"/>
</dbReference>
<organism evidence="10 11">
    <name type="scientific">Anaerosacchariphilus hominis</name>
    <dbReference type="NCBI Taxonomy" id="2763017"/>
    <lineage>
        <taxon>Bacteria</taxon>
        <taxon>Bacillati</taxon>
        <taxon>Bacillota</taxon>
        <taxon>Clostridia</taxon>
        <taxon>Lachnospirales</taxon>
        <taxon>Lachnospiraceae</taxon>
        <taxon>Anaerosacchariphilus</taxon>
    </lineage>
</organism>
<proteinExistence type="inferred from homology"/>
<dbReference type="InterPro" id="IPR050539">
    <property type="entry name" value="ThrE_Dicarb/AminoAcid_Exp"/>
</dbReference>
<feature type="domain" description="Threonine/Serine exporter ThrE" evidence="9">
    <location>
        <begin position="5"/>
        <end position="131"/>
    </location>
</feature>
<evidence type="ECO:0000313" key="11">
    <source>
        <dbReference type="Proteomes" id="UP000649345"/>
    </source>
</evidence>
<feature type="transmembrane region" description="Helical" evidence="8">
    <location>
        <begin position="75"/>
        <end position="94"/>
    </location>
</feature>
<comment type="subcellular location">
    <subcellularLocation>
        <location evidence="1">Cell membrane</location>
        <topology evidence="1">Multi-pass membrane protein</topology>
    </subcellularLocation>
</comment>
<evidence type="ECO:0000256" key="6">
    <source>
        <dbReference type="ARBA" id="ARBA00023136"/>
    </source>
</evidence>
<comment type="similarity">
    <text evidence="7">Belongs to the ThrE exporter (TC 2.A.79) family.</text>
</comment>
<keyword evidence="4 8" id="KW-0812">Transmembrane</keyword>
<keyword evidence="3" id="KW-0997">Cell inner membrane</keyword>
<evidence type="ECO:0000256" key="4">
    <source>
        <dbReference type="ARBA" id="ARBA00022692"/>
    </source>
</evidence>
<feature type="transmembrane region" description="Helical" evidence="8">
    <location>
        <begin position="26"/>
        <end position="43"/>
    </location>
</feature>
<dbReference type="InterPro" id="IPR024528">
    <property type="entry name" value="ThrE_2"/>
</dbReference>
<reference evidence="10" key="1">
    <citation type="submission" date="2020-08" db="EMBL/GenBank/DDBJ databases">
        <title>Genome public.</title>
        <authorList>
            <person name="Liu C."/>
            <person name="Sun Q."/>
        </authorList>
    </citation>
    <scope>NUCLEOTIDE SEQUENCE</scope>
    <source>
        <strain evidence="10">NSJ-68</strain>
    </source>
</reference>
<protein>
    <submittedName>
        <fullName evidence="10">Threonine/serine exporter family protein</fullName>
    </submittedName>
</protein>
<keyword evidence="11" id="KW-1185">Reference proteome</keyword>
<dbReference type="Proteomes" id="UP000649345">
    <property type="component" value="Unassembled WGS sequence"/>
</dbReference>
<evidence type="ECO:0000256" key="2">
    <source>
        <dbReference type="ARBA" id="ARBA00022475"/>
    </source>
</evidence>
<dbReference type="PANTHER" id="PTHR34390">
    <property type="entry name" value="UPF0442 PROTEIN YJJB-RELATED"/>
    <property type="match status" value="1"/>
</dbReference>
<evidence type="ECO:0000256" key="8">
    <source>
        <dbReference type="SAM" id="Phobius"/>
    </source>
</evidence>
<dbReference type="AlphaFoldDB" id="A0A923LEL4"/>
<evidence type="ECO:0000256" key="7">
    <source>
        <dbReference type="ARBA" id="ARBA00034125"/>
    </source>
</evidence>
<evidence type="ECO:0000259" key="9">
    <source>
        <dbReference type="Pfam" id="PF12821"/>
    </source>
</evidence>
<keyword evidence="2" id="KW-1003">Cell membrane</keyword>
<dbReference type="GO" id="GO:0005886">
    <property type="term" value="C:plasma membrane"/>
    <property type="evidence" value="ECO:0007669"/>
    <property type="project" value="UniProtKB-SubCell"/>
</dbReference>
<sequence length="147" mass="16417">MLLHVMGAFFSVVAFSFLLHVPRKYIVWAGFTGAVGWWLYLFLLKLDFSMAMATFLSGCLISLCGQLFARILKTPVTIFVITGILPLVPGAGMFRIARSVIRSDGMTSYNITQTLIVAGMIALSIMVVDSIFRLFLKNKGDYHVDRR</sequence>
<dbReference type="PANTHER" id="PTHR34390:SF1">
    <property type="entry name" value="SUCCINATE TRANSPORTER SUBUNIT YJJB-RELATED"/>
    <property type="match status" value="1"/>
</dbReference>
<dbReference type="EMBL" id="JACOOR010000012">
    <property type="protein sequence ID" value="MBC5661144.1"/>
    <property type="molecule type" value="Genomic_DNA"/>
</dbReference>
<accession>A0A923LEL4</accession>
<dbReference type="GO" id="GO:0015744">
    <property type="term" value="P:succinate transport"/>
    <property type="evidence" value="ECO:0007669"/>
    <property type="project" value="TreeGrafter"/>
</dbReference>
<name>A0A923LEL4_9FIRM</name>
<feature type="transmembrane region" description="Helical" evidence="8">
    <location>
        <begin position="50"/>
        <end position="69"/>
    </location>
</feature>
<evidence type="ECO:0000256" key="3">
    <source>
        <dbReference type="ARBA" id="ARBA00022519"/>
    </source>
</evidence>
<feature type="transmembrane region" description="Helical" evidence="8">
    <location>
        <begin position="115"/>
        <end position="136"/>
    </location>
</feature>
<keyword evidence="5 8" id="KW-1133">Transmembrane helix</keyword>
<evidence type="ECO:0000256" key="1">
    <source>
        <dbReference type="ARBA" id="ARBA00004651"/>
    </source>
</evidence>
<evidence type="ECO:0000313" key="10">
    <source>
        <dbReference type="EMBL" id="MBC5661144.1"/>
    </source>
</evidence>
<evidence type="ECO:0000256" key="5">
    <source>
        <dbReference type="ARBA" id="ARBA00022989"/>
    </source>
</evidence>
<dbReference type="RefSeq" id="WP_186872264.1">
    <property type="nucleotide sequence ID" value="NZ_JACOOR010000012.1"/>
</dbReference>
<keyword evidence="6 8" id="KW-0472">Membrane</keyword>